<evidence type="ECO:0000313" key="7">
    <source>
        <dbReference type="Proteomes" id="UP000019141"/>
    </source>
</evidence>
<dbReference type="EMBL" id="AZHW01000527">
    <property type="protein sequence ID" value="ETW98735.1"/>
    <property type="molecule type" value="Genomic_DNA"/>
</dbReference>
<evidence type="ECO:0000256" key="4">
    <source>
        <dbReference type="ARBA" id="ARBA00022825"/>
    </source>
</evidence>
<dbReference type="Proteomes" id="UP000019141">
    <property type="component" value="Unassembled WGS sequence"/>
</dbReference>
<feature type="domain" description="Peptidase S9 prolyl oligopeptidase catalytic" evidence="5">
    <location>
        <begin position="446"/>
        <end position="656"/>
    </location>
</feature>
<evidence type="ECO:0000256" key="2">
    <source>
        <dbReference type="ARBA" id="ARBA00022670"/>
    </source>
</evidence>
<keyword evidence="4" id="KW-0720">Serine protease</keyword>
<dbReference type="PANTHER" id="PTHR42776:SF27">
    <property type="entry name" value="DIPEPTIDYL PEPTIDASE FAMILY MEMBER 6"/>
    <property type="match status" value="1"/>
</dbReference>
<name>W4LM01_ENTF1</name>
<keyword evidence="7" id="KW-1185">Reference proteome</keyword>
<dbReference type="Pfam" id="PF00326">
    <property type="entry name" value="Peptidase_S9"/>
    <property type="match status" value="1"/>
</dbReference>
<dbReference type="InterPro" id="IPR029058">
    <property type="entry name" value="AB_hydrolase_fold"/>
</dbReference>
<dbReference type="GO" id="GO:0004252">
    <property type="term" value="F:serine-type endopeptidase activity"/>
    <property type="evidence" value="ECO:0007669"/>
    <property type="project" value="TreeGrafter"/>
</dbReference>
<protein>
    <recommendedName>
        <fullName evidence="5">Peptidase S9 prolyl oligopeptidase catalytic domain-containing protein</fullName>
    </recommendedName>
</protein>
<comment type="similarity">
    <text evidence="1">Belongs to the peptidase S9C family.</text>
</comment>
<dbReference type="InterPro" id="IPR015943">
    <property type="entry name" value="WD40/YVTN_repeat-like_dom_sf"/>
</dbReference>
<dbReference type="SUPFAM" id="SSF53474">
    <property type="entry name" value="alpha/beta-Hydrolases"/>
    <property type="match status" value="1"/>
</dbReference>
<dbReference type="PANTHER" id="PTHR42776">
    <property type="entry name" value="SERINE PEPTIDASE S9 FAMILY MEMBER"/>
    <property type="match status" value="1"/>
</dbReference>
<sequence>MGETSPRAMTPQDLTLIRTASDPQIAPDGQRVAFVVTMLSTEHDEYLSNIWLTRTDGSAPRRFTTGPGRDTKPRWSPDGSWLAFVSARQPDQKQQLYVMPADGGEPSCLTDLTNGVDDIVWSPDSTRLAFTARVGGWQEPEDEDERRLSKPARVITAMKFKFNGEGFVYDRRRHVFVVSADGDSEPRQLTDGDWDDNEPAWAPDGQSLVFTSARHADWDYDNAIDLWHVAANGGEPKQLTDTSGPLGTPSFSPDGSQIAFLGSRYLNEAGRNVQVFTLPAAGGQPQSLTADLDRTCTSFFESQRPIWSPDGSGLYIVVEDQGRIHVYRLDASGRTPAACIIGGECHVTGASLSPDGTQIAYTATDPVSPAEVWLCNADGTGERPLTDLNGEWKREVALSAPQRLRYTRDGFDLDCWVIKPHGFTPGQRYPTLLNIHGGPHMSYGYNFFDEFQVYAGAGYTVIYTNPRGSQGYGEAFTRAVLGDWGGGDYLDCMAAVDTALSQCDFIDAERLGVMGGSYGGFMTSWTIGHTQRFKAACSERAVNNTYTLFGTSDIGHSFSEMESGHLPWDNMQWYIDHSPLTYAKDIETPLLIIHSENDLRCLMEQAEQLFIALKKQRKDVRFVRFPDENHELSRAGRPRHRLERFGFILDWFQSYL</sequence>
<organism evidence="6 7">
    <name type="scientific">Entotheonella factor</name>
    <dbReference type="NCBI Taxonomy" id="1429438"/>
    <lineage>
        <taxon>Bacteria</taxon>
        <taxon>Pseudomonadati</taxon>
        <taxon>Nitrospinota/Tectimicrobiota group</taxon>
        <taxon>Candidatus Tectimicrobiota</taxon>
        <taxon>Candidatus Entotheonellia</taxon>
        <taxon>Candidatus Entotheonellales</taxon>
        <taxon>Candidatus Entotheonellaceae</taxon>
        <taxon>Candidatus Entotheonella</taxon>
    </lineage>
</organism>
<dbReference type="Pfam" id="PF07676">
    <property type="entry name" value="PD40"/>
    <property type="match status" value="4"/>
</dbReference>
<evidence type="ECO:0000256" key="1">
    <source>
        <dbReference type="ARBA" id="ARBA00010040"/>
    </source>
</evidence>
<dbReference type="GO" id="GO:0006508">
    <property type="term" value="P:proteolysis"/>
    <property type="evidence" value="ECO:0007669"/>
    <property type="project" value="UniProtKB-KW"/>
</dbReference>
<dbReference type="SUPFAM" id="SSF82171">
    <property type="entry name" value="DPP6 N-terminal domain-like"/>
    <property type="match status" value="1"/>
</dbReference>
<dbReference type="InterPro" id="IPR011042">
    <property type="entry name" value="6-blade_b-propeller_TolB-like"/>
</dbReference>
<evidence type="ECO:0000259" key="5">
    <source>
        <dbReference type="Pfam" id="PF00326"/>
    </source>
</evidence>
<accession>W4LM01</accession>
<dbReference type="Gene3D" id="2.130.10.10">
    <property type="entry name" value="YVTN repeat-like/Quinoprotein amine dehydrogenase"/>
    <property type="match status" value="1"/>
</dbReference>
<dbReference type="Gene3D" id="2.120.10.30">
    <property type="entry name" value="TolB, C-terminal domain"/>
    <property type="match status" value="1"/>
</dbReference>
<evidence type="ECO:0000313" key="6">
    <source>
        <dbReference type="EMBL" id="ETW98735.1"/>
    </source>
</evidence>
<reference evidence="6 7" key="1">
    <citation type="journal article" date="2014" name="Nature">
        <title>An environmental bacterial taxon with a large and distinct metabolic repertoire.</title>
        <authorList>
            <person name="Wilson M.C."/>
            <person name="Mori T."/>
            <person name="Ruckert C."/>
            <person name="Uria A.R."/>
            <person name="Helf M.J."/>
            <person name="Takada K."/>
            <person name="Gernert C."/>
            <person name="Steffens U.A."/>
            <person name="Heycke N."/>
            <person name="Schmitt S."/>
            <person name="Rinke C."/>
            <person name="Helfrich E.J."/>
            <person name="Brachmann A.O."/>
            <person name="Gurgui C."/>
            <person name="Wakimoto T."/>
            <person name="Kracht M."/>
            <person name="Crusemann M."/>
            <person name="Hentschel U."/>
            <person name="Abe I."/>
            <person name="Matsunaga S."/>
            <person name="Kalinowski J."/>
            <person name="Takeyama H."/>
            <person name="Piel J."/>
        </authorList>
    </citation>
    <scope>NUCLEOTIDE SEQUENCE [LARGE SCALE GENOMIC DNA]</scope>
    <source>
        <strain evidence="7">TSY1</strain>
    </source>
</reference>
<dbReference type="AlphaFoldDB" id="W4LM01"/>
<dbReference type="FunFam" id="3.40.50.1820:FF:000028">
    <property type="entry name" value="S9 family peptidase"/>
    <property type="match status" value="1"/>
</dbReference>
<evidence type="ECO:0000256" key="3">
    <source>
        <dbReference type="ARBA" id="ARBA00022801"/>
    </source>
</evidence>
<comment type="caution">
    <text evidence="6">The sequence shown here is derived from an EMBL/GenBank/DDBJ whole genome shotgun (WGS) entry which is preliminary data.</text>
</comment>
<proteinExistence type="inferred from homology"/>
<dbReference type="PATRIC" id="fig|1429438.4.peg.3453"/>
<dbReference type="Gene3D" id="3.40.50.1820">
    <property type="entry name" value="alpha/beta hydrolase"/>
    <property type="match status" value="1"/>
</dbReference>
<keyword evidence="3" id="KW-0378">Hydrolase</keyword>
<gene>
    <name evidence="6" type="ORF">ETSY1_17630</name>
</gene>
<dbReference type="InterPro" id="IPR001375">
    <property type="entry name" value="Peptidase_S9_cat"/>
</dbReference>
<dbReference type="HOGENOM" id="CLU_008615_2_1_7"/>
<dbReference type="InterPro" id="IPR011659">
    <property type="entry name" value="WD40"/>
</dbReference>
<keyword evidence="2" id="KW-0645">Protease</keyword>